<evidence type="ECO:0000313" key="9">
    <source>
        <dbReference type="Proteomes" id="UP001595632"/>
    </source>
</evidence>
<sequence length="360" mass="38264">MSIGKALKLTIPAAFFGYAAFANYSLLTSDVEGPKWAGLWSGEVTQEIDTIYRANLPHRDPAVGIIGAVRYIALGEGRDGVVVGRDGWLFSDEEYRPLATAPHGLDKTVGYIASVRETLRAAGAELVVVPLPAKLDMERAQAGEDAPSKRIEQDYAAFLRALDGAGVETVDTRPVLSQRPDPFFRTDTHWTPAAARDVAEAVANSGRVAIGDASFDVVPGPAVSFTGDLVSFVTSDSLAPFVGLRPEHVTPYVAEAVAETDADGGMDIFGGGASGAYALVGTSYSANPNWSFAEALKLSLAQDVLNYAEEGQGPVAPMAAFLSRLASGTEEVPPVVIWEFPVRYLTDPALMDRAEERQDA</sequence>
<organism evidence="8 9">
    <name type="scientific">Psychromarinibacter halotolerans</name>
    <dbReference type="NCBI Taxonomy" id="1775175"/>
    <lineage>
        <taxon>Bacteria</taxon>
        <taxon>Pseudomonadati</taxon>
        <taxon>Pseudomonadota</taxon>
        <taxon>Alphaproteobacteria</taxon>
        <taxon>Rhodobacterales</taxon>
        <taxon>Paracoccaceae</taxon>
        <taxon>Psychromarinibacter</taxon>
    </lineage>
</organism>
<dbReference type="SUPFAM" id="SSF52266">
    <property type="entry name" value="SGNH hydrolase"/>
    <property type="match status" value="1"/>
</dbReference>
<keyword evidence="9" id="KW-1185">Reference proteome</keyword>
<keyword evidence="5" id="KW-0574">Periplasm</keyword>
<dbReference type="InterPro" id="IPR031811">
    <property type="entry name" value="ALGX/ALGJ_SGNH-like"/>
</dbReference>
<evidence type="ECO:0000256" key="2">
    <source>
        <dbReference type="ARBA" id="ARBA00005182"/>
    </source>
</evidence>
<gene>
    <name evidence="8" type="ORF">ACFOGP_08655</name>
</gene>
<reference evidence="9" key="1">
    <citation type="journal article" date="2019" name="Int. J. Syst. Evol. Microbiol.">
        <title>The Global Catalogue of Microorganisms (GCM) 10K type strain sequencing project: providing services to taxonomists for standard genome sequencing and annotation.</title>
        <authorList>
            <consortium name="The Broad Institute Genomics Platform"/>
            <consortium name="The Broad Institute Genome Sequencing Center for Infectious Disease"/>
            <person name="Wu L."/>
            <person name="Ma J."/>
        </authorList>
    </citation>
    <scope>NUCLEOTIDE SEQUENCE [LARGE SCALE GENOMIC DNA]</scope>
    <source>
        <strain evidence="9">KCTC 52366</strain>
    </source>
</reference>
<feature type="domain" description="AlgX/AlgJ SGNH hydrolase-like" evidence="7">
    <location>
        <begin position="81"/>
        <end position="341"/>
    </location>
</feature>
<evidence type="ECO:0000313" key="8">
    <source>
        <dbReference type="EMBL" id="MFC3142777.1"/>
    </source>
</evidence>
<evidence type="ECO:0000256" key="4">
    <source>
        <dbReference type="ARBA" id="ARBA00022729"/>
    </source>
</evidence>
<evidence type="ECO:0000256" key="3">
    <source>
        <dbReference type="ARBA" id="ARBA00022679"/>
    </source>
</evidence>
<name>A0ABV7GSL3_9RHOB</name>
<comment type="pathway">
    <text evidence="2">Glycan biosynthesis; alginate biosynthesis.</text>
</comment>
<comment type="caution">
    <text evidence="8">The sequence shown here is derived from an EMBL/GenBank/DDBJ whole genome shotgun (WGS) entry which is preliminary data.</text>
</comment>
<evidence type="ECO:0000259" key="7">
    <source>
        <dbReference type="Pfam" id="PF16822"/>
    </source>
</evidence>
<dbReference type="RefSeq" id="WP_275633562.1">
    <property type="nucleotide sequence ID" value="NZ_JARGYD010000005.1"/>
</dbReference>
<accession>A0ABV7GSL3</accession>
<dbReference type="Proteomes" id="UP001595632">
    <property type="component" value="Unassembled WGS sequence"/>
</dbReference>
<keyword evidence="3" id="KW-0808">Transferase</keyword>
<dbReference type="Pfam" id="PF16822">
    <property type="entry name" value="ALGX"/>
    <property type="match status" value="1"/>
</dbReference>
<evidence type="ECO:0000256" key="5">
    <source>
        <dbReference type="ARBA" id="ARBA00022764"/>
    </source>
</evidence>
<comment type="subcellular location">
    <subcellularLocation>
        <location evidence="1">Periplasm</location>
    </subcellularLocation>
</comment>
<dbReference type="EMBL" id="JBHRTB010000010">
    <property type="protein sequence ID" value="MFC3142777.1"/>
    <property type="molecule type" value="Genomic_DNA"/>
</dbReference>
<evidence type="ECO:0000256" key="6">
    <source>
        <dbReference type="ARBA" id="ARBA00022841"/>
    </source>
</evidence>
<keyword evidence="6" id="KW-0016">Alginate biosynthesis</keyword>
<proteinExistence type="predicted"/>
<evidence type="ECO:0000256" key="1">
    <source>
        <dbReference type="ARBA" id="ARBA00004418"/>
    </source>
</evidence>
<protein>
    <recommendedName>
        <fullName evidence="7">AlgX/AlgJ SGNH hydrolase-like domain-containing protein</fullName>
    </recommendedName>
</protein>
<keyword evidence="4" id="KW-0732">Signal</keyword>